<dbReference type="KEGG" id="kma:B9H00_05240"/>
<name>A0A240ULZ7_9GAMM</name>
<dbReference type="AlphaFoldDB" id="A0A240ULZ7"/>
<reference evidence="3 4" key="1">
    <citation type="submission" date="2017-05" db="EMBL/GenBank/DDBJ databases">
        <authorList>
            <person name="Song R."/>
            <person name="Chenine A.L."/>
            <person name="Ruprecht R.M."/>
        </authorList>
    </citation>
    <scope>NUCLEOTIDE SEQUENCE [LARGE SCALE GENOMIC DNA]</scope>
    <source>
        <strain evidence="3">SW32</strain>
    </source>
</reference>
<sequence length="172" mass="18928">MAGFEGLMISDHRQQGFTLIIGLMLLAAMTLLAVSLVQRGLLDTRLAHYAETGVQGFQQQDGEIEAQLAQLDTLMPVHLNTQCSEKVVPPNGETQLSVQRLCLEDEQVGLSSAVREQLERRYATSLASTGSQALHHYRYFNLRIVPRDFQASRDQARGIYQGVVTLSTGGAP</sequence>
<gene>
    <name evidence="3" type="ORF">B9H00_05240</name>
</gene>
<evidence type="ECO:0000313" key="4">
    <source>
        <dbReference type="Proteomes" id="UP000194457"/>
    </source>
</evidence>
<dbReference type="EMBL" id="CP021358">
    <property type="protein sequence ID" value="ART62527.1"/>
    <property type="molecule type" value="Genomic_DNA"/>
</dbReference>
<dbReference type="Proteomes" id="UP000194457">
    <property type="component" value="Chromosome"/>
</dbReference>
<evidence type="ECO:0000256" key="1">
    <source>
        <dbReference type="SAM" id="Phobius"/>
    </source>
</evidence>
<keyword evidence="4" id="KW-1185">Reference proteome</keyword>
<accession>A0A240ULZ7</accession>
<dbReference type="Pfam" id="PF14341">
    <property type="entry name" value="PilX_N"/>
    <property type="match status" value="1"/>
</dbReference>
<keyword evidence="1" id="KW-0472">Membrane</keyword>
<dbReference type="InterPro" id="IPR025746">
    <property type="entry name" value="PilX_N_dom"/>
</dbReference>
<evidence type="ECO:0000259" key="2">
    <source>
        <dbReference type="Pfam" id="PF14341"/>
    </source>
</evidence>
<organism evidence="3 4">
    <name type="scientific">Kushneria marisflavi</name>
    <dbReference type="NCBI Taxonomy" id="157779"/>
    <lineage>
        <taxon>Bacteria</taxon>
        <taxon>Pseudomonadati</taxon>
        <taxon>Pseudomonadota</taxon>
        <taxon>Gammaproteobacteria</taxon>
        <taxon>Oceanospirillales</taxon>
        <taxon>Halomonadaceae</taxon>
        <taxon>Kushneria</taxon>
    </lineage>
</organism>
<keyword evidence="1" id="KW-0812">Transmembrane</keyword>
<keyword evidence="1" id="KW-1133">Transmembrane helix</keyword>
<protein>
    <recommendedName>
        <fullName evidence="2">Type 4 fimbrial biogenesis protein PilX N-terminal domain-containing protein</fullName>
    </recommendedName>
</protein>
<feature type="domain" description="Type 4 fimbrial biogenesis protein PilX N-terminal" evidence="2">
    <location>
        <begin position="15"/>
        <end position="57"/>
    </location>
</feature>
<proteinExistence type="predicted"/>
<evidence type="ECO:0000313" key="3">
    <source>
        <dbReference type="EMBL" id="ART62527.1"/>
    </source>
</evidence>
<feature type="transmembrane region" description="Helical" evidence="1">
    <location>
        <begin position="16"/>
        <end position="37"/>
    </location>
</feature>